<keyword evidence="9" id="KW-1185">Reference proteome</keyword>
<dbReference type="PANTHER" id="PTHR43727">
    <property type="entry name" value="DIAMINOPIMELATE DECARBOXYLASE"/>
    <property type="match status" value="1"/>
</dbReference>
<accession>A0A7X6DUB3</accession>
<evidence type="ECO:0000313" key="9">
    <source>
        <dbReference type="Proteomes" id="UP000534783"/>
    </source>
</evidence>
<comment type="similarity">
    <text evidence="4">Belongs to the Orn/Lys/Arg decarboxylase class-II family.</text>
</comment>
<dbReference type="Gene3D" id="3.20.20.10">
    <property type="entry name" value="Alanine racemase"/>
    <property type="match status" value="1"/>
</dbReference>
<evidence type="ECO:0000259" key="6">
    <source>
        <dbReference type="Pfam" id="PF00278"/>
    </source>
</evidence>
<evidence type="ECO:0000256" key="2">
    <source>
        <dbReference type="ARBA" id="ARBA00022898"/>
    </source>
</evidence>
<feature type="domain" description="Orn/DAP/Arg decarboxylase 2 C-terminal" evidence="6">
    <location>
        <begin position="23"/>
        <end position="372"/>
    </location>
</feature>
<feature type="domain" description="Orn/DAP/Arg decarboxylase 2 N-terminal" evidence="7">
    <location>
        <begin position="29"/>
        <end position="274"/>
    </location>
</feature>
<dbReference type="SUPFAM" id="SSF51419">
    <property type="entry name" value="PLP-binding barrel"/>
    <property type="match status" value="1"/>
</dbReference>
<dbReference type="Pfam" id="PF00278">
    <property type="entry name" value="Orn_DAP_Arg_deC"/>
    <property type="match status" value="1"/>
</dbReference>
<dbReference type="InterPro" id="IPR000183">
    <property type="entry name" value="Orn/DAP/Arg_de-COase"/>
</dbReference>
<dbReference type="GO" id="GO:0006596">
    <property type="term" value="P:polyamine biosynthetic process"/>
    <property type="evidence" value="ECO:0007669"/>
    <property type="project" value="InterPro"/>
</dbReference>
<dbReference type="Gene3D" id="2.40.37.10">
    <property type="entry name" value="Lyase, Ornithine Decarboxylase, Chain A, domain 1"/>
    <property type="match status" value="1"/>
</dbReference>
<evidence type="ECO:0000256" key="1">
    <source>
        <dbReference type="ARBA" id="ARBA00001933"/>
    </source>
</evidence>
<dbReference type="PRINTS" id="PR01182">
    <property type="entry name" value="ORNDCRBXLASE"/>
</dbReference>
<keyword evidence="2 3" id="KW-0663">Pyridoxal phosphate</keyword>
<sequence>MQQVIDYLHRRKKANPKPVCAFVYDLDALQTHVSGLMKTLPSRCRLFYAMKANSEAPILKALAPLVHGFEVASLGEVRKVRAISPEAPIIFGGPGKTDEEIEGAIDLGLYLLHVESRHELQRIGRIAHRRGVEVPILLRVNLHGALPQATLAMAGRPTQFGIDEAALPDLIRLAVALKNVKLAGFHLHSLSNQLDPEQHVRLIALYCARVRRWIETFGLKIDYINAGGGVGVNYADLTRQFDWNCFSERLAGMLQVECPPGAGVLFECGRYLTAACGYYVTEVLDIKQNHGKHYAIINGGSHHFRLPAAWQHSHPFSIVPVARWDYPFSRPELLDSEVTVAGQLCTPKDILARDVRISRLRIGDLLLFPYAGAYGWSISCHDFLSHPHPDHIYLSETGPAADKTDPRQAAARRSRRD</sequence>
<feature type="region of interest" description="Disordered" evidence="5">
    <location>
        <begin position="394"/>
        <end position="417"/>
    </location>
</feature>
<proteinExistence type="inferred from homology"/>
<comment type="cofactor">
    <cofactor evidence="1 3">
        <name>pyridoxal 5'-phosphate</name>
        <dbReference type="ChEBI" id="CHEBI:597326"/>
    </cofactor>
</comment>
<dbReference type="CDD" id="cd06843">
    <property type="entry name" value="PLPDE_III_PvsE_like"/>
    <property type="match status" value="1"/>
</dbReference>
<dbReference type="InterPro" id="IPR002433">
    <property type="entry name" value="Orn_de-COase"/>
</dbReference>
<dbReference type="PANTHER" id="PTHR43727:SF2">
    <property type="entry name" value="GROUP IV DECARBOXYLASE"/>
    <property type="match status" value="1"/>
</dbReference>
<feature type="modified residue" description="N6-(pyridoxal phosphate)lysine" evidence="3">
    <location>
        <position position="51"/>
    </location>
</feature>
<dbReference type="InterPro" id="IPR029066">
    <property type="entry name" value="PLP-binding_barrel"/>
</dbReference>
<dbReference type="InterPro" id="IPR022657">
    <property type="entry name" value="De-COase2_CS"/>
</dbReference>
<dbReference type="GO" id="GO:0009089">
    <property type="term" value="P:lysine biosynthetic process via diaminopimelate"/>
    <property type="evidence" value="ECO:0007669"/>
    <property type="project" value="TreeGrafter"/>
</dbReference>
<dbReference type="InterPro" id="IPR022644">
    <property type="entry name" value="De-COase2_N"/>
</dbReference>
<reference evidence="8 9" key="1">
    <citation type="journal article" date="2020" name="Nature">
        <title>Bacterial chemolithoautotrophy via manganese oxidation.</title>
        <authorList>
            <person name="Yu H."/>
            <person name="Leadbetter J.R."/>
        </authorList>
    </citation>
    <scope>NUCLEOTIDE SEQUENCE [LARGE SCALE GENOMIC DNA]</scope>
    <source>
        <strain evidence="8 9">Mn-1</strain>
    </source>
</reference>
<dbReference type="EMBL" id="VTOW01000008">
    <property type="protein sequence ID" value="NKE73557.1"/>
    <property type="molecule type" value="Genomic_DNA"/>
</dbReference>
<evidence type="ECO:0000256" key="3">
    <source>
        <dbReference type="PIRSR" id="PIRSR600183-50"/>
    </source>
</evidence>
<evidence type="ECO:0000256" key="4">
    <source>
        <dbReference type="RuleBase" id="RU003737"/>
    </source>
</evidence>
<dbReference type="InterPro" id="IPR022643">
    <property type="entry name" value="De-COase2_C"/>
</dbReference>
<evidence type="ECO:0000259" key="7">
    <source>
        <dbReference type="Pfam" id="PF02784"/>
    </source>
</evidence>
<dbReference type="PROSITE" id="PS00879">
    <property type="entry name" value="ODR_DC_2_2"/>
    <property type="match status" value="1"/>
</dbReference>
<dbReference type="SUPFAM" id="SSF50621">
    <property type="entry name" value="Alanine racemase C-terminal domain-like"/>
    <property type="match status" value="1"/>
</dbReference>
<dbReference type="Pfam" id="PF02784">
    <property type="entry name" value="Orn_Arg_deC_N"/>
    <property type="match status" value="1"/>
</dbReference>
<organism evidence="8 9">
    <name type="scientific">Candidatus Manganitrophus noduliformans</name>
    <dbReference type="NCBI Taxonomy" id="2606439"/>
    <lineage>
        <taxon>Bacteria</taxon>
        <taxon>Pseudomonadati</taxon>
        <taxon>Nitrospirota</taxon>
        <taxon>Nitrospiria</taxon>
        <taxon>Candidatus Troglogloeales</taxon>
        <taxon>Candidatus Manganitrophaceae</taxon>
        <taxon>Candidatus Manganitrophus</taxon>
    </lineage>
</organism>
<dbReference type="PRINTS" id="PR01179">
    <property type="entry name" value="ODADCRBXLASE"/>
</dbReference>
<protein>
    <submittedName>
        <fullName evidence="8">Type III PLP-dependent enzyme</fullName>
    </submittedName>
</protein>
<gene>
    <name evidence="8" type="ORF">MNODULE_22610</name>
</gene>
<evidence type="ECO:0000313" key="8">
    <source>
        <dbReference type="EMBL" id="NKE73557.1"/>
    </source>
</evidence>
<dbReference type="GO" id="GO:0008836">
    <property type="term" value="F:diaminopimelate decarboxylase activity"/>
    <property type="evidence" value="ECO:0007669"/>
    <property type="project" value="TreeGrafter"/>
</dbReference>
<dbReference type="RefSeq" id="WP_168063517.1">
    <property type="nucleotide sequence ID" value="NZ_VTOW01000008.1"/>
</dbReference>
<comment type="caution">
    <text evidence="8">The sequence shown here is derived from an EMBL/GenBank/DDBJ whole genome shotgun (WGS) entry which is preliminary data.</text>
</comment>
<name>A0A7X6DUB3_9BACT</name>
<dbReference type="Proteomes" id="UP000534783">
    <property type="component" value="Unassembled WGS sequence"/>
</dbReference>
<dbReference type="InterPro" id="IPR009006">
    <property type="entry name" value="Ala_racemase/Decarboxylase_C"/>
</dbReference>
<evidence type="ECO:0000256" key="5">
    <source>
        <dbReference type="SAM" id="MobiDB-lite"/>
    </source>
</evidence>
<dbReference type="AlphaFoldDB" id="A0A7X6DUB3"/>
<feature type="active site" description="Proton donor" evidence="3">
    <location>
        <position position="345"/>
    </location>
</feature>